<evidence type="ECO:0000313" key="5">
    <source>
        <dbReference type="EMBL" id="MFC6868015.1"/>
    </source>
</evidence>
<dbReference type="InterPro" id="IPR015813">
    <property type="entry name" value="Pyrv/PenolPyrv_kinase-like_dom"/>
</dbReference>
<gene>
    <name evidence="5" type="ORF">ACFQGD_12760</name>
</gene>
<dbReference type="InterPro" id="IPR040442">
    <property type="entry name" value="Pyrv_kinase-like_dom_sf"/>
</dbReference>
<dbReference type="InterPro" id="IPR011206">
    <property type="entry name" value="Citrate_lyase_beta/mcl1/mcl2"/>
</dbReference>
<dbReference type="GO" id="GO:0016829">
    <property type="term" value="F:lyase activity"/>
    <property type="evidence" value="ECO:0007669"/>
    <property type="project" value="UniProtKB-KW"/>
</dbReference>
<dbReference type="PIRSF" id="PIRSF015582">
    <property type="entry name" value="Cit_lyase_B"/>
    <property type="match status" value="1"/>
</dbReference>
<evidence type="ECO:0000259" key="4">
    <source>
        <dbReference type="Pfam" id="PF03328"/>
    </source>
</evidence>
<reference evidence="6" key="1">
    <citation type="journal article" date="2019" name="Int. J. Syst. Evol. Microbiol.">
        <title>The Global Catalogue of Microorganisms (GCM) 10K type strain sequencing project: providing services to taxonomists for standard genome sequencing and annotation.</title>
        <authorList>
            <consortium name="The Broad Institute Genomics Platform"/>
            <consortium name="The Broad Institute Genome Sequencing Center for Infectious Disease"/>
            <person name="Wu L."/>
            <person name="Ma J."/>
        </authorList>
    </citation>
    <scope>NUCLEOTIDE SEQUENCE [LARGE SCALE GENOMIC DNA]</scope>
    <source>
        <strain evidence="6">KCTC 32255</strain>
    </source>
</reference>
<comment type="caution">
    <text evidence="5">The sequence shown here is derived from an EMBL/GenBank/DDBJ whole genome shotgun (WGS) entry which is preliminary data.</text>
</comment>
<dbReference type="InterPro" id="IPR005000">
    <property type="entry name" value="Aldolase/citrate-lyase_domain"/>
</dbReference>
<protein>
    <submittedName>
        <fullName evidence="5">HpcH/HpaI aldolase/citrate lyase family protein</fullName>
    </submittedName>
</protein>
<organism evidence="5 6">
    <name type="scientific">Haloechinothrix salitolerans</name>
    <dbReference type="NCBI Taxonomy" id="926830"/>
    <lineage>
        <taxon>Bacteria</taxon>
        <taxon>Bacillati</taxon>
        <taxon>Actinomycetota</taxon>
        <taxon>Actinomycetes</taxon>
        <taxon>Pseudonocardiales</taxon>
        <taxon>Pseudonocardiaceae</taxon>
        <taxon>Haloechinothrix</taxon>
    </lineage>
</organism>
<keyword evidence="5" id="KW-0456">Lyase</keyword>
<dbReference type="Proteomes" id="UP001596337">
    <property type="component" value="Unassembled WGS sequence"/>
</dbReference>
<evidence type="ECO:0000256" key="3">
    <source>
        <dbReference type="ARBA" id="ARBA00022842"/>
    </source>
</evidence>
<dbReference type="EMBL" id="JBHSXX010000001">
    <property type="protein sequence ID" value="MFC6868015.1"/>
    <property type="molecule type" value="Genomic_DNA"/>
</dbReference>
<dbReference type="PANTHER" id="PTHR32308">
    <property type="entry name" value="LYASE BETA SUBUNIT, PUTATIVE (AFU_ORTHOLOGUE AFUA_4G13030)-RELATED"/>
    <property type="match status" value="1"/>
</dbReference>
<dbReference type="PANTHER" id="PTHR32308:SF0">
    <property type="entry name" value="HPCH_HPAI ALDOLASE_CITRATE LYASE DOMAIN-CONTAINING PROTEIN"/>
    <property type="match status" value="1"/>
</dbReference>
<evidence type="ECO:0000256" key="2">
    <source>
        <dbReference type="ARBA" id="ARBA00022723"/>
    </source>
</evidence>
<dbReference type="SUPFAM" id="SSF51621">
    <property type="entry name" value="Phosphoenolpyruvate/pyruvate domain"/>
    <property type="match status" value="1"/>
</dbReference>
<dbReference type="Gene3D" id="3.20.20.60">
    <property type="entry name" value="Phosphoenolpyruvate-binding domains"/>
    <property type="match status" value="1"/>
</dbReference>
<comment type="cofactor">
    <cofactor evidence="1">
        <name>Mg(2+)</name>
        <dbReference type="ChEBI" id="CHEBI:18420"/>
    </cofactor>
</comment>
<feature type="domain" description="HpcH/HpaI aldolase/citrate lyase" evidence="4">
    <location>
        <begin position="14"/>
        <end position="217"/>
    </location>
</feature>
<dbReference type="RefSeq" id="WP_345393144.1">
    <property type="nucleotide sequence ID" value="NZ_BAABLA010000017.1"/>
</dbReference>
<keyword evidence="2" id="KW-0479">Metal-binding</keyword>
<name>A0ABW2BY67_9PSEU</name>
<keyword evidence="6" id="KW-1185">Reference proteome</keyword>
<accession>A0ABW2BY67</accession>
<dbReference type="Pfam" id="PF03328">
    <property type="entry name" value="HpcH_HpaI"/>
    <property type="match status" value="1"/>
</dbReference>
<keyword evidence="3" id="KW-0460">Magnesium</keyword>
<sequence>MAVAITIDQVSSMRSLLAVPGHRPDRFNRAYASGADGVMIDLEDAVAPEEKDDARSNVAAWLQTHRSAIIRINDTTTRWHLDDVRILQPYQCIVVLPKASDSNEISNLRMKLNAESYIVPLIETARGVVESWSICQQPMVARVIFGNVDFGLQLGVSPTERLAMFYARSMLPTVSAAAGLAPPIDGLTTAIRDEKTLKDDLDHAARLGFGGKLCLHPNQVATTNSTFTPSIEDIKWARSVIDMAKEESATVLNGEVVGKPVIERARLLIARAERTVDQVI</sequence>
<proteinExistence type="predicted"/>
<evidence type="ECO:0000313" key="6">
    <source>
        <dbReference type="Proteomes" id="UP001596337"/>
    </source>
</evidence>
<evidence type="ECO:0000256" key="1">
    <source>
        <dbReference type="ARBA" id="ARBA00001946"/>
    </source>
</evidence>